<dbReference type="GO" id="GO:0005524">
    <property type="term" value="F:ATP binding"/>
    <property type="evidence" value="ECO:0007669"/>
    <property type="project" value="InterPro"/>
</dbReference>
<comment type="caution">
    <text evidence="2">The sequence shown here is derived from an EMBL/GenBank/DDBJ whole genome shotgun (WGS) entry which is preliminary data.</text>
</comment>
<reference evidence="2 3" key="1">
    <citation type="submission" date="2020-02" db="EMBL/GenBank/DDBJ databases">
        <authorList>
            <person name="Ma Q."/>
            <person name="Huang Y."/>
            <person name="Song X."/>
            <person name="Pei D."/>
        </authorList>
    </citation>
    <scope>NUCLEOTIDE SEQUENCE [LARGE SCALE GENOMIC DNA]</scope>
    <source>
        <strain evidence="2">Sxm20200214</strain>
        <tissue evidence="2">Leaf</tissue>
    </source>
</reference>
<dbReference type="PROSITE" id="PS50011">
    <property type="entry name" value="PROTEIN_KINASE_DOM"/>
    <property type="match status" value="1"/>
</dbReference>
<proteinExistence type="predicted"/>
<dbReference type="Gene3D" id="1.10.510.10">
    <property type="entry name" value="Transferase(Phosphotransferase) domain 1"/>
    <property type="match status" value="1"/>
</dbReference>
<organism evidence="2 3">
    <name type="scientific">Brassica carinata</name>
    <name type="common">Ethiopian mustard</name>
    <name type="synonym">Abyssinian cabbage</name>
    <dbReference type="NCBI Taxonomy" id="52824"/>
    <lineage>
        <taxon>Eukaryota</taxon>
        <taxon>Viridiplantae</taxon>
        <taxon>Streptophyta</taxon>
        <taxon>Embryophyta</taxon>
        <taxon>Tracheophyta</taxon>
        <taxon>Spermatophyta</taxon>
        <taxon>Magnoliopsida</taxon>
        <taxon>eudicotyledons</taxon>
        <taxon>Gunneridae</taxon>
        <taxon>Pentapetalae</taxon>
        <taxon>rosids</taxon>
        <taxon>malvids</taxon>
        <taxon>Brassicales</taxon>
        <taxon>Brassicaceae</taxon>
        <taxon>Brassiceae</taxon>
        <taxon>Brassica</taxon>
    </lineage>
</organism>
<dbReference type="AlphaFoldDB" id="A0A8X7WSU3"/>
<protein>
    <recommendedName>
        <fullName evidence="1">Protein kinase domain-containing protein</fullName>
    </recommendedName>
</protein>
<keyword evidence="3" id="KW-1185">Reference proteome</keyword>
<gene>
    <name evidence="2" type="ORF">Bca52824_006090</name>
</gene>
<accession>A0A8X7WSU3</accession>
<dbReference type="OrthoDB" id="652551at2759"/>
<dbReference type="SUPFAM" id="SSF56112">
    <property type="entry name" value="Protein kinase-like (PK-like)"/>
    <property type="match status" value="1"/>
</dbReference>
<dbReference type="InterPro" id="IPR000719">
    <property type="entry name" value="Prot_kinase_dom"/>
</dbReference>
<dbReference type="EMBL" id="JAAMPC010000001">
    <property type="protein sequence ID" value="KAG2334910.1"/>
    <property type="molecule type" value="Genomic_DNA"/>
</dbReference>
<dbReference type="InterPro" id="IPR011009">
    <property type="entry name" value="Kinase-like_dom_sf"/>
</dbReference>
<feature type="domain" description="Protein kinase" evidence="1">
    <location>
        <begin position="1"/>
        <end position="60"/>
    </location>
</feature>
<dbReference type="GO" id="GO:0004672">
    <property type="term" value="F:protein kinase activity"/>
    <property type="evidence" value="ECO:0007669"/>
    <property type="project" value="InterPro"/>
</dbReference>
<evidence type="ECO:0000259" key="1">
    <source>
        <dbReference type="PROSITE" id="PS50011"/>
    </source>
</evidence>
<evidence type="ECO:0000313" key="3">
    <source>
        <dbReference type="Proteomes" id="UP000886595"/>
    </source>
</evidence>
<dbReference type="Proteomes" id="UP000886595">
    <property type="component" value="Unassembled WGS sequence"/>
</dbReference>
<sequence>MKTKVSDYGLAPIIGSASAPNRFDSYRAPEVPDASKISQKADAYRIGVLILETTYIRTHI</sequence>
<name>A0A8X7WSU3_BRACI</name>
<evidence type="ECO:0000313" key="2">
    <source>
        <dbReference type="EMBL" id="KAG2334910.1"/>
    </source>
</evidence>